<evidence type="ECO:0000313" key="2">
    <source>
        <dbReference type="EMBL" id="JAP93115.1"/>
    </source>
</evidence>
<feature type="non-terminal residue" evidence="2">
    <location>
        <position position="1"/>
    </location>
</feature>
<dbReference type="PANTHER" id="PTHR15670">
    <property type="entry name" value="RHO GTPASE ACTIVATING PROTEIN 11A"/>
    <property type="match status" value="1"/>
</dbReference>
<accession>A0A146KBN2</accession>
<dbReference type="PANTHER" id="PTHR15670:SF4">
    <property type="entry name" value="RHO GTPASE-ACTIVATING PROTEIN 11A"/>
    <property type="match status" value="1"/>
</dbReference>
<protein>
    <submittedName>
        <fullName evidence="2">RhoGAP domain-containing protein</fullName>
    </submittedName>
</protein>
<dbReference type="GO" id="GO:0007165">
    <property type="term" value="P:signal transduction"/>
    <property type="evidence" value="ECO:0007669"/>
    <property type="project" value="InterPro"/>
</dbReference>
<evidence type="ECO:0000259" key="1">
    <source>
        <dbReference type="PROSITE" id="PS50238"/>
    </source>
</evidence>
<sequence>LNALLAKTVQYTKQTKDFVAEKYENIKIMVSRPQEVLPTISLIELSSTEESKIPKFLIDCTNQILANVHVEGIFRCPPDHDKLKIQCAKLVNNSLDLNGLDVFTKCSLLKFFYRCLQPTLINPIAARILRENKNNFSVANDIISQLTSPYKENFRFVLLFLKKVAAEAQQNKMDEVSLSIVFAPNFIDDFQKGDEAIIEFMIKFAEELSQ</sequence>
<dbReference type="InterPro" id="IPR008936">
    <property type="entry name" value="Rho_GTPase_activation_prot"/>
</dbReference>
<dbReference type="PROSITE" id="PS50238">
    <property type="entry name" value="RHOGAP"/>
    <property type="match status" value="1"/>
</dbReference>
<dbReference type="GO" id="GO:0005096">
    <property type="term" value="F:GTPase activator activity"/>
    <property type="evidence" value="ECO:0007669"/>
    <property type="project" value="TreeGrafter"/>
</dbReference>
<organism evidence="2">
    <name type="scientific">Trepomonas sp. PC1</name>
    <dbReference type="NCBI Taxonomy" id="1076344"/>
    <lineage>
        <taxon>Eukaryota</taxon>
        <taxon>Metamonada</taxon>
        <taxon>Diplomonadida</taxon>
        <taxon>Hexamitidae</taxon>
        <taxon>Hexamitinae</taxon>
        <taxon>Trepomonas</taxon>
    </lineage>
</organism>
<reference evidence="2" key="1">
    <citation type="submission" date="2015-07" db="EMBL/GenBank/DDBJ databases">
        <title>Adaptation to a free-living lifestyle via gene acquisitions in the diplomonad Trepomonas sp. PC1.</title>
        <authorList>
            <person name="Xu F."/>
            <person name="Jerlstrom-Hultqvist J."/>
            <person name="Kolisko M."/>
            <person name="Simpson A.G.B."/>
            <person name="Roger A.J."/>
            <person name="Svard S.G."/>
            <person name="Andersson J.O."/>
        </authorList>
    </citation>
    <scope>NUCLEOTIDE SEQUENCE</scope>
    <source>
        <strain evidence="2">PC1</strain>
    </source>
</reference>
<gene>
    <name evidence="2" type="ORF">TPC1_14720</name>
</gene>
<feature type="domain" description="Rho-GAP" evidence="1">
    <location>
        <begin position="40"/>
        <end position="210"/>
    </location>
</feature>
<dbReference type="InterPro" id="IPR000198">
    <property type="entry name" value="RhoGAP_dom"/>
</dbReference>
<dbReference type="SUPFAM" id="SSF48350">
    <property type="entry name" value="GTPase activation domain, GAP"/>
    <property type="match status" value="1"/>
</dbReference>
<dbReference type="InterPro" id="IPR042869">
    <property type="entry name" value="ARHGAP11A/B"/>
</dbReference>
<dbReference type="Pfam" id="PF00620">
    <property type="entry name" value="RhoGAP"/>
    <property type="match status" value="1"/>
</dbReference>
<proteinExistence type="predicted"/>
<dbReference type="CDD" id="cd00159">
    <property type="entry name" value="RhoGAP"/>
    <property type="match status" value="1"/>
</dbReference>
<dbReference type="AlphaFoldDB" id="A0A146KBN2"/>
<dbReference type="SMART" id="SM00324">
    <property type="entry name" value="RhoGAP"/>
    <property type="match status" value="1"/>
</dbReference>
<name>A0A146KBN2_9EUKA</name>
<dbReference type="EMBL" id="GDID01003491">
    <property type="protein sequence ID" value="JAP93115.1"/>
    <property type="molecule type" value="Transcribed_RNA"/>
</dbReference>
<dbReference type="Gene3D" id="1.10.555.10">
    <property type="entry name" value="Rho GTPase activation protein"/>
    <property type="match status" value="1"/>
</dbReference>